<feature type="DNA-binding region" description="Homeobox" evidence="5">
    <location>
        <begin position="66"/>
        <end position="125"/>
    </location>
</feature>
<dbReference type="InterPro" id="IPR017970">
    <property type="entry name" value="Homeobox_CS"/>
</dbReference>
<dbReference type="GeneID" id="103583661"/>
<dbReference type="Gene3D" id="1.10.10.60">
    <property type="entry name" value="Homeodomain-like"/>
    <property type="match status" value="1"/>
</dbReference>
<accession>A0ABM0Q457</accession>
<reference evidence="9" key="1">
    <citation type="submission" date="2025-08" db="UniProtKB">
        <authorList>
            <consortium name="RefSeq"/>
        </authorList>
    </citation>
    <scope>IDENTIFICATION</scope>
</reference>
<dbReference type="GO" id="GO:0003677">
    <property type="term" value="F:DNA binding"/>
    <property type="evidence" value="ECO:0007669"/>
    <property type="project" value="UniProtKB-KW"/>
</dbReference>
<feature type="domain" description="Homeobox" evidence="7">
    <location>
        <begin position="64"/>
        <end position="124"/>
    </location>
</feature>
<dbReference type="SUPFAM" id="SSF46689">
    <property type="entry name" value="Homeodomain-like"/>
    <property type="match status" value="1"/>
</dbReference>
<evidence type="ECO:0000256" key="5">
    <source>
        <dbReference type="PROSITE-ProRule" id="PRU00108"/>
    </source>
</evidence>
<dbReference type="Pfam" id="PF00046">
    <property type="entry name" value="Homeodomain"/>
    <property type="match status" value="1"/>
</dbReference>
<dbReference type="InterPro" id="IPR009057">
    <property type="entry name" value="Homeodomain-like_sf"/>
</dbReference>
<evidence type="ECO:0000256" key="6">
    <source>
        <dbReference type="RuleBase" id="RU000682"/>
    </source>
</evidence>
<evidence type="ECO:0000256" key="4">
    <source>
        <dbReference type="ARBA" id="ARBA00023242"/>
    </source>
</evidence>
<evidence type="ECO:0000313" key="8">
    <source>
        <dbReference type="Proteomes" id="UP000694923"/>
    </source>
</evidence>
<evidence type="ECO:0000256" key="1">
    <source>
        <dbReference type="ARBA" id="ARBA00004123"/>
    </source>
</evidence>
<dbReference type="PROSITE" id="PS00027">
    <property type="entry name" value="HOMEOBOX_1"/>
    <property type="match status" value="1"/>
</dbReference>
<evidence type="ECO:0000256" key="3">
    <source>
        <dbReference type="ARBA" id="ARBA00023155"/>
    </source>
</evidence>
<proteinExistence type="predicted"/>
<gene>
    <name evidence="9" type="primary">ARGFX</name>
</gene>
<evidence type="ECO:0000313" key="9">
    <source>
        <dbReference type="RefSeq" id="XP_008563148.1"/>
    </source>
</evidence>
<comment type="subcellular location">
    <subcellularLocation>
        <location evidence="1 5 6">Nucleus</location>
    </subcellularLocation>
</comment>
<dbReference type="Proteomes" id="UP000694923">
    <property type="component" value="Unplaced"/>
</dbReference>
<dbReference type="PANTHER" id="PTHR45793:SF17">
    <property type="entry name" value="HOMEOBOX DOMAIN-CONTAINING PROTEIN"/>
    <property type="match status" value="1"/>
</dbReference>
<dbReference type="InterPro" id="IPR001356">
    <property type="entry name" value="HD"/>
</dbReference>
<dbReference type="PROSITE" id="PS50071">
    <property type="entry name" value="HOMEOBOX_2"/>
    <property type="match status" value="1"/>
</dbReference>
<evidence type="ECO:0000259" key="7">
    <source>
        <dbReference type="PROSITE" id="PS50071"/>
    </source>
</evidence>
<protein>
    <submittedName>
        <fullName evidence="9">Arginine-fifty homeobox</fullName>
    </submittedName>
</protein>
<keyword evidence="2 5" id="KW-0238">DNA-binding</keyword>
<name>A0ABM0Q457_GALVR</name>
<dbReference type="SMART" id="SM00389">
    <property type="entry name" value="HOX"/>
    <property type="match status" value="1"/>
</dbReference>
<dbReference type="PANTHER" id="PTHR45793">
    <property type="entry name" value="HOMEOBOX PROTEIN"/>
    <property type="match status" value="1"/>
</dbReference>
<evidence type="ECO:0000256" key="2">
    <source>
        <dbReference type="ARBA" id="ARBA00023125"/>
    </source>
</evidence>
<keyword evidence="3 5" id="KW-0371">Homeobox</keyword>
<sequence length="313" mass="35332">MAPENHQPDAFTTVNDSSMNLIPQDPAGPNIPLHNSTSHKALGRGHNAAKFFATKLASTFSATWKKHQERTTFTHKQYEELEALFSQTMFPDKNLQKKLALKLNLLESRVKVWFRNRRFKLRKQQQQQQQSLKQPEQFLSARKNMPISPSTSTNPYSLFPVVLDFYSSLSPQTLGPSSQAQDSIFTGSSTSDFQMQDPQLERLVASVPALYSDAYDIAQIIELYSFPDEEEICSSSFHCLYQYLSPTRPQLQGQGSSLSASVGPAVDLSPWQTQSSRTSQNWSSMASQNFAAYSRRDSLEFQNTSSMVGFQFL</sequence>
<dbReference type="RefSeq" id="XP_008563148.1">
    <property type="nucleotide sequence ID" value="XM_008564926.1"/>
</dbReference>
<keyword evidence="4 5" id="KW-0539">Nucleus</keyword>
<keyword evidence="8" id="KW-1185">Reference proteome</keyword>
<dbReference type="CDD" id="cd00086">
    <property type="entry name" value="homeodomain"/>
    <property type="match status" value="1"/>
</dbReference>
<organism evidence="8 9">
    <name type="scientific">Galeopterus variegatus</name>
    <name type="common">Malayan flying lemur</name>
    <name type="synonym">Cynocephalus variegatus</name>
    <dbReference type="NCBI Taxonomy" id="482537"/>
    <lineage>
        <taxon>Eukaryota</taxon>
        <taxon>Metazoa</taxon>
        <taxon>Chordata</taxon>
        <taxon>Craniata</taxon>
        <taxon>Vertebrata</taxon>
        <taxon>Euteleostomi</taxon>
        <taxon>Mammalia</taxon>
        <taxon>Eutheria</taxon>
        <taxon>Euarchontoglires</taxon>
        <taxon>Dermoptera</taxon>
        <taxon>Cynocephalidae</taxon>
        <taxon>Galeopterus</taxon>
    </lineage>
</organism>